<feature type="domain" description="Aspartate/glutamate/uridylate kinase" evidence="8">
    <location>
        <begin position="13"/>
        <end position="243"/>
    </location>
</feature>
<dbReference type="Proteomes" id="UP000077266">
    <property type="component" value="Unassembled WGS sequence"/>
</dbReference>
<dbReference type="SUPFAM" id="SSF53633">
    <property type="entry name" value="Carbamate kinase-like"/>
    <property type="match status" value="1"/>
</dbReference>
<dbReference type="InterPro" id="IPR019797">
    <property type="entry name" value="Glutamate_5-kinase_CS"/>
</dbReference>
<dbReference type="InterPro" id="IPR036974">
    <property type="entry name" value="PUA_sf"/>
</dbReference>
<evidence type="ECO:0000256" key="3">
    <source>
        <dbReference type="ARBA" id="ARBA00022650"/>
    </source>
</evidence>
<organism evidence="9 10">
    <name type="scientific">Exidia glandulosa HHB12029</name>
    <dbReference type="NCBI Taxonomy" id="1314781"/>
    <lineage>
        <taxon>Eukaryota</taxon>
        <taxon>Fungi</taxon>
        <taxon>Dikarya</taxon>
        <taxon>Basidiomycota</taxon>
        <taxon>Agaricomycotina</taxon>
        <taxon>Agaricomycetes</taxon>
        <taxon>Auriculariales</taxon>
        <taxon>Exidiaceae</taxon>
        <taxon>Exidia</taxon>
    </lineage>
</organism>
<dbReference type="HAMAP" id="MF_00456">
    <property type="entry name" value="ProB"/>
    <property type="match status" value="1"/>
</dbReference>
<dbReference type="InterPro" id="IPR041739">
    <property type="entry name" value="G5K_ProB"/>
</dbReference>
<reference evidence="9 10" key="1">
    <citation type="journal article" date="2016" name="Mol. Biol. Evol.">
        <title>Comparative Genomics of Early-Diverging Mushroom-Forming Fungi Provides Insights into the Origins of Lignocellulose Decay Capabilities.</title>
        <authorList>
            <person name="Nagy L.G."/>
            <person name="Riley R."/>
            <person name="Tritt A."/>
            <person name="Adam C."/>
            <person name="Daum C."/>
            <person name="Floudas D."/>
            <person name="Sun H."/>
            <person name="Yadav J.S."/>
            <person name="Pangilinan J."/>
            <person name="Larsson K.H."/>
            <person name="Matsuura K."/>
            <person name="Barry K."/>
            <person name="Labutti K."/>
            <person name="Kuo R."/>
            <person name="Ohm R.A."/>
            <person name="Bhattacharya S.S."/>
            <person name="Shirouzu T."/>
            <person name="Yoshinaga Y."/>
            <person name="Martin F.M."/>
            <person name="Grigoriev I.V."/>
            <person name="Hibbett D.S."/>
        </authorList>
    </citation>
    <scope>NUCLEOTIDE SEQUENCE [LARGE SCALE GENOMIC DNA]</scope>
    <source>
        <strain evidence="9 10">HHB12029</strain>
    </source>
</reference>
<keyword evidence="2" id="KW-0028">Amino-acid biosynthesis</keyword>
<proteinExistence type="inferred from homology"/>
<dbReference type="Gene3D" id="2.30.130.10">
    <property type="entry name" value="PUA domain"/>
    <property type="match status" value="1"/>
</dbReference>
<dbReference type="Gene3D" id="3.40.1160.10">
    <property type="entry name" value="Acetylglutamate kinase-like"/>
    <property type="match status" value="1"/>
</dbReference>
<dbReference type="PANTHER" id="PTHR43654:SF3">
    <property type="entry name" value="GLUTAMATE 5-KINASE"/>
    <property type="match status" value="1"/>
</dbReference>
<dbReference type="PANTHER" id="PTHR43654">
    <property type="entry name" value="GLUTAMATE 5-KINASE"/>
    <property type="match status" value="1"/>
</dbReference>
<accession>A0A165EFY4</accession>
<name>A0A165EFY4_EXIGL</name>
<evidence type="ECO:0000256" key="5">
    <source>
        <dbReference type="ARBA" id="ARBA00022741"/>
    </source>
</evidence>
<dbReference type="PIRSF" id="PIRSF000729">
    <property type="entry name" value="GK"/>
    <property type="match status" value="1"/>
</dbReference>
<dbReference type="InterPro" id="IPR015947">
    <property type="entry name" value="PUA-like_sf"/>
</dbReference>
<dbReference type="InParanoid" id="A0A165EFY4"/>
<dbReference type="NCBIfam" id="TIGR01027">
    <property type="entry name" value="proB"/>
    <property type="match status" value="1"/>
</dbReference>
<dbReference type="PROSITE" id="PS50890">
    <property type="entry name" value="PUA"/>
    <property type="match status" value="1"/>
</dbReference>
<dbReference type="GO" id="GO:0004349">
    <property type="term" value="F:glutamate 5-kinase activity"/>
    <property type="evidence" value="ECO:0007669"/>
    <property type="project" value="InterPro"/>
</dbReference>
<evidence type="ECO:0000313" key="9">
    <source>
        <dbReference type="EMBL" id="KZV86847.1"/>
    </source>
</evidence>
<dbReference type="PROSITE" id="PS00902">
    <property type="entry name" value="GLUTAMATE_5_KINASE"/>
    <property type="match status" value="1"/>
</dbReference>
<keyword evidence="1" id="KW-0963">Cytoplasm</keyword>
<dbReference type="InterPro" id="IPR036393">
    <property type="entry name" value="AceGlu_kinase-like_sf"/>
</dbReference>
<dbReference type="GO" id="GO:0005829">
    <property type="term" value="C:cytosol"/>
    <property type="evidence" value="ECO:0007669"/>
    <property type="project" value="TreeGrafter"/>
</dbReference>
<dbReference type="OrthoDB" id="409889at2759"/>
<protein>
    <submittedName>
        <fullName evidence="9">Glutamate 5-kinase</fullName>
    </submittedName>
</protein>
<evidence type="ECO:0000256" key="6">
    <source>
        <dbReference type="ARBA" id="ARBA00022777"/>
    </source>
</evidence>
<dbReference type="Pfam" id="PF00696">
    <property type="entry name" value="AA_kinase"/>
    <property type="match status" value="1"/>
</dbReference>
<keyword evidence="10" id="KW-1185">Reference proteome</keyword>
<dbReference type="FunFam" id="3.40.1160.10:FF:000018">
    <property type="entry name" value="Glutamate 5-kinase"/>
    <property type="match status" value="1"/>
</dbReference>
<dbReference type="AlphaFoldDB" id="A0A165EFY4"/>
<keyword evidence="3" id="KW-0641">Proline biosynthesis</keyword>
<keyword evidence="7" id="KW-0067">ATP-binding</keyword>
<dbReference type="CDD" id="cd21157">
    <property type="entry name" value="PUA_G5K"/>
    <property type="match status" value="1"/>
</dbReference>
<evidence type="ECO:0000313" key="10">
    <source>
        <dbReference type="Proteomes" id="UP000077266"/>
    </source>
</evidence>
<evidence type="ECO:0000256" key="1">
    <source>
        <dbReference type="ARBA" id="ARBA00022490"/>
    </source>
</evidence>
<dbReference type="InterPro" id="IPR011529">
    <property type="entry name" value="Glu_5kinase"/>
</dbReference>
<sequence>MASSKKAPKPLPMTIVIKLGTSSIVHEQTHKPLLTTLSSVVECVAELRAQGHRVVLVSSGAIGVGLQRMDLPARPKQLAKKQALAAIGQGRLIALWDNLFSQLGQPIAQILITRGDIADRTRYLNAVNTLTELLSMGVVPIVNENDTVSVSEIKFGDNDTLSAITSSMIKADYLFLLTDVDGLYTANPREDPNAQPIEVVASVSDIRHQVSTKTLGSKLGTGGMETKLIAAEIATGAGVATVILSSQNVRRLTQIIDYNNAHVLHPSTDPSNPLPRPPHTIFTPSIAPLPDLKLWTAHTLFPAGAIVIDTGAHAVLARRESGGRLLPAGVRAVRGTFASGQAVRILVLRHPPGGAVANFLLADSNPASGARTPDTPALNPLGAGSLANSVSTLDPMSRQPSFGTLEGFGFTPASAATPPDEEFEEDALLEVGRGLANYNSQDIARVKGQKSSAIAHILGYADTDYVAENITIRIPPALVS</sequence>
<gene>
    <name evidence="9" type="ORF">EXIGLDRAFT_774188</name>
</gene>
<evidence type="ECO:0000256" key="4">
    <source>
        <dbReference type="ARBA" id="ARBA00022679"/>
    </source>
</evidence>
<dbReference type="InterPro" id="IPR001057">
    <property type="entry name" value="Glu/AcGlu_kinase"/>
</dbReference>
<dbReference type="FunCoup" id="A0A165EFY4">
    <property type="interactions" value="327"/>
</dbReference>
<dbReference type="SUPFAM" id="SSF88697">
    <property type="entry name" value="PUA domain-like"/>
    <property type="match status" value="1"/>
</dbReference>
<evidence type="ECO:0000256" key="7">
    <source>
        <dbReference type="ARBA" id="ARBA00022840"/>
    </source>
</evidence>
<dbReference type="GO" id="GO:0003723">
    <property type="term" value="F:RNA binding"/>
    <property type="evidence" value="ECO:0007669"/>
    <property type="project" value="InterPro"/>
</dbReference>
<dbReference type="InterPro" id="IPR001048">
    <property type="entry name" value="Asp/Glu/Uridylate_kinase"/>
</dbReference>
<dbReference type="STRING" id="1314781.A0A165EFY4"/>
<evidence type="ECO:0000259" key="8">
    <source>
        <dbReference type="Pfam" id="PF00696"/>
    </source>
</evidence>
<dbReference type="GO" id="GO:0005524">
    <property type="term" value="F:ATP binding"/>
    <property type="evidence" value="ECO:0007669"/>
    <property type="project" value="UniProtKB-KW"/>
</dbReference>
<evidence type="ECO:0000256" key="2">
    <source>
        <dbReference type="ARBA" id="ARBA00022605"/>
    </source>
</evidence>
<keyword evidence="4" id="KW-0808">Transferase</keyword>
<keyword evidence="5" id="KW-0547">Nucleotide-binding</keyword>
<dbReference type="PRINTS" id="PR00474">
    <property type="entry name" value="GLU5KINASE"/>
</dbReference>
<dbReference type="GO" id="GO:1901607">
    <property type="term" value="P:alpha-amino acid biosynthetic process"/>
    <property type="evidence" value="ECO:0007669"/>
    <property type="project" value="UniProtKB-ARBA"/>
</dbReference>
<dbReference type="EMBL" id="KV426142">
    <property type="protein sequence ID" value="KZV86847.1"/>
    <property type="molecule type" value="Genomic_DNA"/>
</dbReference>
<dbReference type="InterPro" id="IPR005715">
    <property type="entry name" value="Glu_5kinase/COase_Synthase"/>
</dbReference>
<dbReference type="CDD" id="cd04242">
    <property type="entry name" value="AAK_G5K_ProB"/>
    <property type="match status" value="1"/>
</dbReference>
<keyword evidence="6 9" id="KW-0418">Kinase</keyword>